<evidence type="ECO:0000256" key="5">
    <source>
        <dbReference type="PIRSR" id="PIRSR015582-2"/>
    </source>
</evidence>
<dbReference type="GO" id="GO:0016829">
    <property type="term" value="F:lyase activity"/>
    <property type="evidence" value="ECO:0007669"/>
    <property type="project" value="UniProtKB-KW"/>
</dbReference>
<keyword evidence="2 5" id="KW-0479">Metal-binding</keyword>
<dbReference type="AlphaFoldDB" id="A0A225MS81"/>
<dbReference type="InterPro" id="IPR011206">
    <property type="entry name" value="Citrate_lyase_beta/mcl1/mcl2"/>
</dbReference>
<evidence type="ECO:0000313" key="7">
    <source>
        <dbReference type="EMBL" id="OWT63912.1"/>
    </source>
</evidence>
<dbReference type="RefSeq" id="WP_088602492.1">
    <property type="nucleotide sequence ID" value="NZ_NJIH01000003.1"/>
</dbReference>
<reference evidence="8" key="1">
    <citation type="submission" date="2017-06" db="EMBL/GenBank/DDBJ databases">
        <title>Herbaspirillum phytohormonus sp. nov., isolated from the root nodule of Robinia pseudoacacia in lead-zinc mine.</title>
        <authorList>
            <person name="Fan M."/>
            <person name="Lin Y."/>
        </authorList>
    </citation>
    <scope>NUCLEOTIDE SEQUENCE [LARGE SCALE GENOMIC DNA]</scope>
    <source>
        <strain evidence="8">SC-089</strain>
    </source>
</reference>
<dbReference type="Proteomes" id="UP000214603">
    <property type="component" value="Unassembled WGS sequence"/>
</dbReference>
<comment type="caution">
    <text evidence="7">The sequence shown here is derived from an EMBL/GenBank/DDBJ whole genome shotgun (WGS) entry which is preliminary data.</text>
</comment>
<comment type="cofactor">
    <cofactor evidence="1">
        <name>Mg(2+)</name>
        <dbReference type="ChEBI" id="CHEBI:18420"/>
    </cofactor>
</comment>
<dbReference type="Pfam" id="PF03328">
    <property type="entry name" value="HpcH_HpaI"/>
    <property type="match status" value="1"/>
</dbReference>
<accession>A0A225MS81</accession>
<organism evidence="7 8">
    <name type="scientific">Candidimonas nitroreducens</name>
    <dbReference type="NCBI Taxonomy" id="683354"/>
    <lineage>
        <taxon>Bacteria</taxon>
        <taxon>Pseudomonadati</taxon>
        <taxon>Pseudomonadota</taxon>
        <taxon>Betaproteobacteria</taxon>
        <taxon>Burkholderiales</taxon>
        <taxon>Alcaligenaceae</taxon>
        <taxon>Candidimonas</taxon>
    </lineage>
</organism>
<feature type="binding site" evidence="5">
    <location>
        <position position="163"/>
    </location>
    <ligand>
        <name>Mg(2+)</name>
        <dbReference type="ChEBI" id="CHEBI:18420"/>
    </ligand>
</feature>
<gene>
    <name evidence="7" type="ORF">CEY11_06310</name>
</gene>
<dbReference type="PIRSF" id="PIRSF015582">
    <property type="entry name" value="Cit_lyase_B"/>
    <property type="match status" value="1"/>
</dbReference>
<keyword evidence="8" id="KW-1185">Reference proteome</keyword>
<dbReference type="InterPro" id="IPR040442">
    <property type="entry name" value="Pyrv_kinase-like_dom_sf"/>
</dbReference>
<keyword evidence="7" id="KW-0456">Lyase</keyword>
<feature type="domain" description="HpcH/HpaI aldolase/citrate lyase" evidence="6">
    <location>
        <begin position="13"/>
        <end position="231"/>
    </location>
</feature>
<evidence type="ECO:0000259" key="6">
    <source>
        <dbReference type="Pfam" id="PF03328"/>
    </source>
</evidence>
<dbReference type="Gene3D" id="3.20.20.60">
    <property type="entry name" value="Phosphoenolpyruvate-binding domains"/>
    <property type="match status" value="1"/>
</dbReference>
<name>A0A225MS81_9BURK</name>
<dbReference type="InterPro" id="IPR005000">
    <property type="entry name" value="Aldolase/citrate-lyase_domain"/>
</dbReference>
<dbReference type="PANTHER" id="PTHR32308:SF1">
    <property type="entry name" value="HPCH_HPAI ALDOLASE_CITRATE LYASE DOMAIN-CONTAINING PROTEIN"/>
    <property type="match status" value="1"/>
</dbReference>
<dbReference type="GO" id="GO:0006107">
    <property type="term" value="P:oxaloacetate metabolic process"/>
    <property type="evidence" value="ECO:0007669"/>
    <property type="project" value="TreeGrafter"/>
</dbReference>
<dbReference type="OrthoDB" id="348111at2"/>
<evidence type="ECO:0000256" key="3">
    <source>
        <dbReference type="ARBA" id="ARBA00022842"/>
    </source>
</evidence>
<dbReference type="EMBL" id="NJIH01000003">
    <property type="protein sequence ID" value="OWT63912.1"/>
    <property type="molecule type" value="Genomic_DNA"/>
</dbReference>
<dbReference type="InterPro" id="IPR015813">
    <property type="entry name" value="Pyrv/PenolPyrv_kinase-like_dom"/>
</dbReference>
<feature type="binding site" evidence="5">
    <location>
        <position position="136"/>
    </location>
    <ligand>
        <name>Mg(2+)</name>
        <dbReference type="ChEBI" id="CHEBI:18420"/>
    </ligand>
</feature>
<evidence type="ECO:0000256" key="4">
    <source>
        <dbReference type="PIRSR" id="PIRSR015582-1"/>
    </source>
</evidence>
<feature type="binding site" evidence="4">
    <location>
        <position position="136"/>
    </location>
    <ligand>
        <name>substrate</name>
    </ligand>
</feature>
<protein>
    <submittedName>
        <fullName evidence="7">CoA ester lyase</fullName>
    </submittedName>
</protein>
<feature type="binding site" evidence="4">
    <location>
        <position position="74"/>
    </location>
    <ligand>
        <name>substrate</name>
    </ligand>
</feature>
<evidence type="ECO:0000256" key="1">
    <source>
        <dbReference type="ARBA" id="ARBA00001946"/>
    </source>
</evidence>
<dbReference type="GO" id="GO:0000287">
    <property type="term" value="F:magnesium ion binding"/>
    <property type="evidence" value="ECO:0007669"/>
    <property type="project" value="TreeGrafter"/>
</dbReference>
<evidence type="ECO:0000313" key="8">
    <source>
        <dbReference type="Proteomes" id="UP000214603"/>
    </source>
</evidence>
<evidence type="ECO:0000256" key="2">
    <source>
        <dbReference type="ARBA" id="ARBA00022723"/>
    </source>
</evidence>
<dbReference type="SUPFAM" id="SSF51621">
    <property type="entry name" value="Phosphoenolpyruvate/pyruvate domain"/>
    <property type="match status" value="1"/>
</dbReference>
<keyword evidence="3 5" id="KW-0460">Magnesium</keyword>
<sequence>MRLHDEKDLPVWRSLLFVPANIQRFIDKAQTVAADGIILDLEDSVPSTLKDSVRQQLPAAVDAVGASGADVLVRVNQPLELCVPDFETAISPKVKALILPKVESASHVRLLAELADRIEARHGMKKGHTRFMLLIESPEALEDIVSIASAHPRNIAISAGGEDFATATGSLPVGETMIYPRQRSVIAASIAGILPMGLLNSVAEFNDDAAYRDLVRRSRNFGLRGATCIHPRSVPLLNEGFRPAEHELAAAQRVVQGFVNATTAGRASVQVDGRMVDYPIYDRAIQLLRTAERIKEKESRQAAV</sequence>
<dbReference type="PANTHER" id="PTHR32308">
    <property type="entry name" value="LYASE BETA SUBUNIT, PUTATIVE (AFU_ORTHOLOGUE AFUA_4G13030)-RELATED"/>
    <property type="match status" value="1"/>
</dbReference>
<proteinExistence type="predicted"/>